<accession>A0A7D3VZ07</accession>
<proteinExistence type="predicted"/>
<name>A0A7D3VZ07_ACTVE</name>
<evidence type="ECO:0000313" key="3">
    <source>
        <dbReference type="EMBL" id="QKG22411.1"/>
    </source>
</evidence>
<reference evidence="3 4" key="1">
    <citation type="submission" date="2020-05" db="EMBL/GenBank/DDBJ databases">
        <title>Actinomadura verrucosospora NRRL-B18236 (PFL_A860) Genome sequencing and assembly.</title>
        <authorList>
            <person name="Samborskyy M."/>
        </authorList>
    </citation>
    <scope>NUCLEOTIDE SEQUENCE [LARGE SCALE GENOMIC DNA]</scope>
    <source>
        <strain evidence="3 4">NRRL:B18236</strain>
    </source>
</reference>
<evidence type="ECO:0000313" key="4">
    <source>
        <dbReference type="Proteomes" id="UP000501240"/>
    </source>
</evidence>
<feature type="region of interest" description="Disordered" evidence="1">
    <location>
        <begin position="196"/>
        <end position="216"/>
    </location>
</feature>
<evidence type="ECO:0000256" key="2">
    <source>
        <dbReference type="SAM" id="SignalP"/>
    </source>
</evidence>
<organism evidence="3 4">
    <name type="scientific">Actinomadura verrucosospora</name>
    <dbReference type="NCBI Taxonomy" id="46165"/>
    <lineage>
        <taxon>Bacteria</taxon>
        <taxon>Bacillati</taxon>
        <taxon>Actinomycetota</taxon>
        <taxon>Actinomycetes</taxon>
        <taxon>Streptosporangiales</taxon>
        <taxon>Thermomonosporaceae</taxon>
        <taxon>Actinomadura</taxon>
    </lineage>
</organism>
<dbReference type="EMBL" id="CP053892">
    <property type="protein sequence ID" value="QKG22411.1"/>
    <property type="molecule type" value="Genomic_DNA"/>
</dbReference>
<feature type="chain" id="PRO_5029014966" description="Secreted protein" evidence="2">
    <location>
        <begin position="27"/>
        <end position="216"/>
    </location>
</feature>
<sequence length="216" mass="23070">MAQRKIAVAAAALAAAGALGGGTAMAQEGGRPAIKESHVTGDAWLKYPGDPQTPYRRFIVDAHGGPWKFVNGKMVMGDARGTVRFDHFAPDTPGGPSTHHWGTIKVDYLMASGPVAVVSGIRQDDEHGIPPNQKRANLTFYQSPRGHRYDRMGFSWGLVFPQCQQMGSGPAPFSPASAGPDGRWMKGYTVKAAPMDLPTGEIQSPDNPPDCSFGHE</sequence>
<keyword evidence="4" id="KW-1185">Reference proteome</keyword>
<dbReference type="AlphaFoldDB" id="A0A7D3VZ07"/>
<dbReference type="Proteomes" id="UP000501240">
    <property type="component" value="Chromosome"/>
</dbReference>
<evidence type="ECO:0000256" key="1">
    <source>
        <dbReference type="SAM" id="MobiDB-lite"/>
    </source>
</evidence>
<gene>
    <name evidence="3" type="ORF">ACTIVE_4051</name>
</gene>
<evidence type="ECO:0008006" key="5">
    <source>
        <dbReference type="Google" id="ProtNLM"/>
    </source>
</evidence>
<protein>
    <recommendedName>
        <fullName evidence="5">Secreted protein</fullName>
    </recommendedName>
</protein>
<feature type="signal peptide" evidence="2">
    <location>
        <begin position="1"/>
        <end position="26"/>
    </location>
</feature>
<dbReference type="RefSeq" id="WP_173096542.1">
    <property type="nucleotide sequence ID" value="NZ_CP053892.1"/>
</dbReference>
<keyword evidence="2" id="KW-0732">Signal</keyword>